<evidence type="ECO:0000256" key="2">
    <source>
        <dbReference type="SAM" id="SignalP"/>
    </source>
</evidence>
<organism evidence="3 4">
    <name type="scientific">Sporosarcina quadrami</name>
    <dbReference type="NCBI Taxonomy" id="2762234"/>
    <lineage>
        <taxon>Bacteria</taxon>
        <taxon>Bacillati</taxon>
        <taxon>Bacillota</taxon>
        <taxon>Bacilli</taxon>
        <taxon>Bacillales</taxon>
        <taxon>Caryophanaceae</taxon>
        <taxon>Sporosarcina</taxon>
    </lineage>
</organism>
<evidence type="ECO:0008006" key="5">
    <source>
        <dbReference type="Google" id="ProtNLM"/>
    </source>
</evidence>
<evidence type="ECO:0000313" key="3">
    <source>
        <dbReference type="EMBL" id="MBD7984555.1"/>
    </source>
</evidence>
<feature type="coiled-coil region" evidence="1">
    <location>
        <begin position="167"/>
        <end position="194"/>
    </location>
</feature>
<comment type="caution">
    <text evidence="3">The sequence shown here is derived from an EMBL/GenBank/DDBJ whole genome shotgun (WGS) entry which is preliminary data.</text>
</comment>
<evidence type="ECO:0000313" key="4">
    <source>
        <dbReference type="Proteomes" id="UP000626786"/>
    </source>
</evidence>
<accession>A0ABR8U9S7</accession>
<keyword evidence="1" id="KW-0175">Coiled coil</keyword>
<keyword evidence="2" id="KW-0732">Signal</keyword>
<dbReference type="EMBL" id="JACSQN010000006">
    <property type="protein sequence ID" value="MBD7984555.1"/>
    <property type="molecule type" value="Genomic_DNA"/>
</dbReference>
<dbReference type="Proteomes" id="UP000626786">
    <property type="component" value="Unassembled WGS sequence"/>
</dbReference>
<proteinExistence type="predicted"/>
<feature type="chain" id="PRO_5047366627" description="DUF5082 domain-containing protein" evidence="2">
    <location>
        <begin position="25"/>
        <end position="257"/>
    </location>
</feature>
<keyword evidence="4" id="KW-1185">Reference proteome</keyword>
<protein>
    <recommendedName>
        <fullName evidence="5">DUF5082 domain-containing protein</fullName>
    </recommendedName>
</protein>
<gene>
    <name evidence="3" type="ORF">H9649_08185</name>
</gene>
<feature type="signal peptide" evidence="2">
    <location>
        <begin position="1"/>
        <end position="24"/>
    </location>
</feature>
<dbReference type="RefSeq" id="WP_191694254.1">
    <property type="nucleotide sequence ID" value="NZ_JACSQN010000006.1"/>
</dbReference>
<reference evidence="3 4" key="1">
    <citation type="submission" date="2020-08" db="EMBL/GenBank/DDBJ databases">
        <title>A Genomic Blueprint of the Chicken Gut Microbiome.</title>
        <authorList>
            <person name="Gilroy R."/>
            <person name="Ravi A."/>
            <person name="Getino M."/>
            <person name="Pursley I."/>
            <person name="Horton D.L."/>
            <person name="Alikhan N.-F."/>
            <person name="Baker D."/>
            <person name="Gharbi K."/>
            <person name="Hall N."/>
            <person name="Watson M."/>
            <person name="Adriaenssens E.M."/>
            <person name="Foster-Nyarko E."/>
            <person name="Jarju S."/>
            <person name="Secka A."/>
            <person name="Antonio M."/>
            <person name="Oren A."/>
            <person name="Chaudhuri R."/>
            <person name="La Ragione R.M."/>
            <person name="Hildebrand F."/>
            <person name="Pallen M.J."/>
        </authorList>
    </citation>
    <scope>NUCLEOTIDE SEQUENCE [LARGE SCALE GENOMIC DNA]</scope>
    <source>
        <strain evidence="3 4">Sa2YVA2</strain>
    </source>
</reference>
<name>A0ABR8U9S7_9BACL</name>
<evidence type="ECO:0000256" key="1">
    <source>
        <dbReference type="SAM" id="Coils"/>
    </source>
</evidence>
<sequence>MLKTVKSKVIAGALVVGLVSGGGAVLGATDAGAQLKSWYDGQFKKSSELVSAEVAKYGAGKVDGLVGEYNGLKDNTSKKLAERGEVGKNATNSNVDKRASEHIDAIKEQKMHIESYLSGQFKLLSDYTAGLINEAGNKALKEANEDLTKHAGTVGAEVQDQMEKSINENTEQAIRDLEETIGAAKSELQAQLDKNADLTIEEIKGLIDAKINELRTQITKINNDLIRIHDKTITMTAKSLLLKAQSDLDAIVNNMNK</sequence>